<feature type="binding site" evidence="14">
    <location>
        <begin position="247"/>
        <end position="251"/>
    </location>
    <ligand>
        <name>GTP</name>
        <dbReference type="ChEBI" id="CHEBI:37565"/>
    </ligand>
</feature>
<comment type="pathway">
    <text evidence="3 14">Cofactor biosynthesis; riboflavin biosynthesis; 5-amino-6-(D-ribitylamino)uracil from GTP: step 1/4.</text>
</comment>
<gene>
    <name evidence="14 16" type="primary">ribA</name>
    <name evidence="16" type="ORF">FNV44_06155</name>
</gene>
<feature type="domain" description="GTP cyclohydrolase II" evidence="15">
    <location>
        <begin position="203"/>
        <end position="367"/>
    </location>
</feature>
<comment type="cofactor">
    <cofactor evidence="14">
        <name>Zn(2+)</name>
        <dbReference type="ChEBI" id="CHEBI:29105"/>
    </cofactor>
    <text evidence="14">Binds 1 zinc ion per subunit.</text>
</comment>
<sequence>MEFNTVQSIIEAIKMSKPVIVVDDHDLQNTGSLIFNAEKLNLENINFLKEYGDKYIYVAASKQFYEGLNIDPVYEVVGSMHAFKDTTISLTDTHKDDPSNILATTQSVLNKKKVEYHKNGVVFPLITRLGGTLKRVAHPEAIVDLSELANLKPVGVLSLLLNKDKQPMKMDEIIAFATKHALPIVSVESIIRYRQMTESLVKKAAEAKLPTKHGEFRMVGFENAISGEHHVALVKGDIKPGEEVLVRVHSECLTGDAFGSLKCDCGEQLQAALDNIEKAGKGVLLYMRQEGRGIGLINKIKAYHLQDLGMDTVEANIALGFEEDLRDYGIGAQILKDLGVGKIRLMTNNPLKISGLSGYGLEITSREPIILNHNEKNEEYLRTKQKKMGHLLKYKD</sequence>
<dbReference type="EC" id="3.5.4.25" evidence="14"/>
<keyword evidence="7 14" id="KW-0479">Metal-binding</keyword>
<evidence type="ECO:0000256" key="11">
    <source>
        <dbReference type="ARBA" id="ARBA00023134"/>
    </source>
</evidence>
<dbReference type="SUPFAM" id="SSF55821">
    <property type="entry name" value="YrdC/RibB"/>
    <property type="match status" value="1"/>
</dbReference>
<evidence type="ECO:0000259" key="15">
    <source>
        <dbReference type="Pfam" id="PF00925"/>
    </source>
</evidence>
<protein>
    <recommendedName>
        <fullName evidence="14">GTP cyclohydrolase-2</fullName>
        <ecNumber evidence="14">3.5.4.25</ecNumber>
    </recommendedName>
    <alternativeName>
        <fullName evidence="14">GTP cyclohydrolase II</fullName>
    </alternativeName>
</protein>
<evidence type="ECO:0000256" key="9">
    <source>
        <dbReference type="ARBA" id="ARBA00022801"/>
    </source>
</evidence>
<feature type="binding site" evidence="14">
    <location>
        <begin position="290"/>
        <end position="292"/>
    </location>
    <ligand>
        <name>GTP</name>
        <dbReference type="ChEBI" id="CHEBI:37565"/>
    </ligand>
</feature>
<comment type="similarity">
    <text evidence="14">Belongs to the GTP cyclohydrolase II family.</text>
</comment>
<evidence type="ECO:0000256" key="8">
    <source>
        <dbReference type="ARBA" id="ARBA00022741"/>
    </source>
</evidence>
<feature type="binding site" evidence="14">
    <location>
        <position position="268"/>
    </location>
    <ligand>
        <name>GTP</name>
        <dbReference type="ChEBI" id="CHEBI:37565"/>
    </ligand>
</feature>
<dbReference type="GO" id="GO:0008686">
    <property type="term" value="F:3,4-dihydroxy-2-butanone-4-phosphate synthase activity"/>
    <property type="evidence" value="ECO:0007669"/>
    <property type="project" value="UniProtKB-EC"/>
</dbReference>
<feature type="active site" description="Proton acceptor" evidence="14">
    <location>
        <position position="324"/>
    </location>
</feature>
<dbReference type="AlphaFoldDB" id="A0A553IGF5"/>
<evidence type="ECO:0000256" key="7">
    <source>
        <dbReference type="ARBA" id="ARBA00022723"/>
    </source>
</evidence>
<evidence type="ECO:0000256" key="4">
    <source>
        <dbReference type="ARBA" id="ARBA00004904"/>
    </source>
</evidence>
<comment type="pathway">
    <text evidence="4">Cofactor biosynthesis; riboflavin biosynthesis; 2-hydroxy-3-oxobutyl phosphate from D-ribulose 5-phosphate: step 1/1.</text>
</comment>
<comment type="function">
    <text evidence="12 14">Catalyzes the conversion of GTP to 2,5-diamino-6-ribosylamino-4(3H)-pyrimidinone 5'-phosphate (DARP), formate and pyrophosphate.</text>
</comment>
<keyword evidence="11 14" id="KW-0342">GTP-binding</keyword>
<dbReference type="GO" id="GO:0009231">
    <property type="term" value="P:riboflavin biosynthetic process"/>
    <property type="evidence" value="ECO:0007669"/>
    <property type="project" value="UniProtKB-UniRule"/>
</dbReference>
<dbReference type="GO" id="GO:0005525">
    <property type="term" value="F:GTP binding"/>
    <property type="evidence" value="ECO:0007669"/>
    <property type="project" value="UniProtKB-KW"/>
</dbReference>
<keyword evidence="9 14" id="KW-0378">Hydrolase</keyword>
<dbReference type="Pfam" id="PF00926">
    <property type="entry name" value="DHBP_synthase"/>
    <property type="match status" value="1"/>
</dbReference>
<dbReference type="PIRSF" id="PIRSF001259">
    <property type="entry name" value="RibA"/>
    <property type="match status" value="1"/>
</dbReference>
<evidence type="ECO:0000256" key="3">
    <source>
        <dbReference type="ARBA" id="ARBA00004853"/>
    </source>
</evidence>
<dbReference type="NCBIfam" id="NF001591">
    <property type="entry name" value="PRK00393.1"/>
    <property type="match status" value="1"/>
</dbReference>
<dbReference type="InterPro" id="IPR000926">
    <property type="entry name" value="RibA"/>
</dbReference>
<proteinExistence type="inferred from homology"/>
<feature type="binding site" evidence="14">
    <location>
        <position position="265"/>
    </location>
    <ligand>
        <name>Zn(2+)</name>
        <dbReference type="ChEBI" id="CHEBI:29105"/>
        <note>catalytic</note>
    </ligand>
</feature>
<dbReference type="NCBIfam" id="TIGR00505">
    <property type="entry name" value="ribA"/>
    <property type="match status" value="1"/>
</dbReference>
<dbReference type="PANTHER" id="PTHR21327">
    <property type="entry name" value="GTP CYCLOHYDROLASE II-RELATED"/>
    <property type="match status" value="1"/>
</dbReference>
<dbReference type="Gene3D" id="3.40.50.10990">
    <property type="entry name" value="GTP cyclohydrolase II"/>
    <property type="match status" value="1"/>
</dbReference>
<keyword evidence="10 14" id="KW-0862">Zinc</keyword>
<dbReference type="UniPathway" id="UPA00275">
    <property type="reaction ID" value="UER00399"/>
</dbReference>
<comment type="catalytic activity">
    <reaction evidence="1">
        <text>D-ribulose 5-phosphate = (2S)-2-hydroxy-3-oxobutyl phosphate + formate + H(+)</text>
        <dbReference type="Rhea" id="RHEA:18457"/>
        <dbReference type="ChEBI" id="CHEBI:15378"/>
        <dbReference type="ChEBI" id="CHEBI:15740"/>
        <dbReference type="ChEBI" id="CHEBI:58121"/>
        <dbReference type="ChEBI" id="CHEBI:58830"/>
        <dbReference type="EC" id="4.1.99.12"/>
    </reaction>
</comment>
<comment type="catalytic activity">
    <reaction evidence="13 14">
        <text>GTP + 4 H2O = 2,5-diamino-6-hydroxy-4-(5-phosphoribosylamino)-pyrimidine + formate + 2 phosphate + 3 H(+)</text>
        <dbReference type="Rhea" id="RHEA:23704"/>
        <dbReference type="ChEBI" id="CHEBI:15377"/>
        <dbReference type="ChEBI" id="CHEBI:15378"/>
        <dbReference type="ChEBI" id="CHEBI:15740"/>
        <dbReference type="ChEBI" id="CHEBI:37565"/>
        <dbReference type="ChEBI" id="CHEBI:43474"/>
        <dbReference type="ChEBI" id="CHEBI:58614"/>
        <dbReference type="EC" id="3.5.4.25"/>
    </reaction>
</comment>
<dbReference type="Gene3D" id="3.90.870.10">
    <property type="entry name" value="DHBP synthase"/>
    <property type="match status" value="1"/>
</dbReference>
<reference evidence="16 17" key="1">
    <citation type="submission" date="2019-07" db="EMBL/GenBank/DDBJ databases">
        <title>Genome sequence of Acholeplasma laidlawii strain with increased resistance to erythromycin.</title>
        <authorList>
            <person name="Medvedeva E.S."/>
            <person name="Baranova N.B."/>
            <person name="Siniagina M.N."/>
            <person name="Mouzykantov A."/>
            <person name="Chernova O.A."/>
            <person name="Chernov V.M."/>
        </authorList>
    </citation>
    <scope>NUCLEOTIDE SEQUENCE [LARGE SCALE GENOMIC DNA]</scope>
    <source>
        <strain evidence="16 17">PG8REry</strain>
    </source>
</reference>
<accession>A0A553IGF5</accession>
<dbReference type="InterPro" id="IPR032677">
    <property type="entry name" value="GTP_cyclohydro_II"/>
</dbReference>
<feature type="binding site" evidence="14">
    <location>
        <position position="312"/>
    </location>
    <ligand>
        <name>GTP</name>
        <dbReference type="ChEBI" id="CHEBI:37565"/>
    </ligand>
</feature>
<keyword evidence="6 14" id="KW-0686">Riboflavin biosynthesis</keyword>
<evidence type="ECO:0000256" key="12">
    <source>
        <dbReference type="ARBA" id="ARBA00043932"/>
    </source>
</evidence>
<name>A0A553IGF5_ACHLA</name>
<evidence type="ECO:0000313" key="16">
    <source>
        <dbReference type="EMBL" id="TRX99283.1"/>
    </source>
</evidence>
<organism evidence="16 17">
    <name type="scientific">Acholeplasma laidlawii</name>
    <dbReference type="NCBI Taxonomy" id="2148"/>
    <lineage>
        <taxon>Bacteria</taxon>
        <taxon>Bacillati</taxon>
        <taxon>Mycoplasmatota</taxon>
        <taxon>Mollicutes</taxon>
        <taxon>Acholeplasmatales</taxon>
        <taxon>Acholeplasmataceae</taxon>
        <taxon>Acholeplasma</taxon>
    </lineage>
</organism>
<feature type="binding site" evidence="14">
    <location>
        <position position="352"/>
    </location>
    <ligand>
        <name>GTP</name>
        <dbReference type="ChEBI" id="CHEBI:37565"/>
    </ligand>
</feature>
<dbReference type="SUPFAM" id="SSF142695">
    <property type="entry name" value="RibA-like"/>
    <property type="match status" value="1"/>
</dbReference>
<evidence type="ECO:0000313" key="17">
    <source>
        <dbReference type="Proteomes" id="UP000315938"/>
    </source>
</evidence>
<dbReference type="InterPro" id="IPR036144">
    <property type="entry name" value="RibA-like_sf"/>
</dbReference>
<dbReference type="EMBL" id="VKID01000002">
    <property type="protein sequence ID" value="TRX99283.1"/>
    <property type="molecule type" value="Genomic_DNA"/>
</dbReference>
<evidence type="ECO:0000256" key="14">
    <source>
        <dbReference type="HAMAP-Rule" id="MF_00179"/>
    </source>
</evidence>
<dbReference type="GO" id="GO:0008270">
    <property type="term" value="F:zinc ion binding"/>
    <property type="evidence" value="ECO:0007669"/>
    <property type="project" value="UniProtKB-UniRule"/>
</dbReference>
<comment type="caution">
    <text evidence="16">The sequence shown here is derived from an EMBL/GenBank/DDBJ whole genome shotgun (WGS) entry which is preliminary data.</text>
</comment>
<feature type="binding site" evidence="14">
    <location>
        <position position="347"/>
    </location>
    <ligand>
        <name>GTP</name>
        <dbReference type="ChEBI" id="CHEBI:37565"/>
    </ligand>
</feature>
<evidence type="ECO:0000256" key="5">
    <source>
        <dbReference type="ARBA" id="ARBA00005520"/>
    </source>
</evidence>
<feature type="binding site" evidence="14">
    <location>
        <position position="263"/>
    </location>
    <ligand>
        <name>Zn(2+)</name>
        <dbReference type="ChEBI" id="CHEBI:29105"/>
        <note>catalytic</note>
    </ligand>
</feature>
<dbReference type="InterPro" id="IPR017945">
    <property type="entry name" value="DHBP_synth_RibB-like_a/b_dom"/>
</dbReference>
<dbReference type="OMA" id="ECRGLIC"/>
<dbReference type="RefSeq" id="WP_012243247.1">
    <property type="nucleotide sequence ID" value="NZ_JACAOE010000002.1"/>
</dbReference>
<dbReference type="GO" id="GO:0005829">
    <property type="term" value="C:cytosol"/>
    <property type="evidence" value="ECO:0007669"/>
    <property type="project" value="TreeGrafter"/>
</dbReference>
<dbReference type="Pfam" id="PF00925">
    <property type="entry name" value="GTP_cyclohydro2"/>
    <property type="match status" value="1"/>
</dbReference>
<dbReference type="GO" id="GO:0003935">
    <property type="term" value="F:GTP cyclohydrolase II activity"/>
    <property type="evidence" value="ECO:0007669"/>
    <property type="project" value="UniProtKB-UniRule"/>
</dbReference>
<evidence type="ECO:0000256" key="1">
    <source>
        <dbReference type="ARBA" id="ARBA00000141"/>
    </source>
</evidence>
<dbReference type="Proteomes" id="UP000315938">
    <property type="component" value="Unassembled WGS sequence"/>
</dbReference>
<dbReference type="PANTHER" id="PTHR21327:SF18">
    <property type="entry name" value="3,4-DIHYDROXY-2-BUTANONE 4-PHOSPHATE SYNTHASE"/>
    <property type="match status" value="1"/>
</dbReference>
<evidence type="ECO:0000256" key="13">
    <source>
        <dbReference type="ARBA" id="ARBA00049295"/>
    </source>
</evidence>
<keyword evidence="8 14" id="KW-0547">Nucleotide-binding</keyword>
<dbReference type="HAMAP" id="MF_00179">
    <property type="entry name" value="RibA"/>
    <property type="match status" value="1"/>
</dbReference>
<dbReference type="InterPro" id="IPR000422">
    <property type="entry name" value="DHBP_synthase_RibB"/>
</dbReference>
<dbReference type="GeneID" id="41339453"/>
<comment type="function">
    <text evidence="2">Catalyzes the conversion of D-ribulose 5-phosphate to formate and 3,4-dihydroxy-2-butanone 4-phosphate.</text>
</comment>
<evidence type="ECO:0000256" key="2">
    <source>
        <dbReference type="ARBA" id="ARBA00002284"/>
    </source>
</evidence>
<dbReference type="CDD" id="cd00641">
    <property type="entry name" value="GTP_cyclohydro2"/>
    <property type="match status" value="1"/>
</dbReference>
<feature type="active site" description="Nucleophile" evidence="14">
    <location>
        <position position="326"/>
    </location>
</feature>
<dbReference type="FunFam" id="3.40.50.10990:FF:000001">
    <property type="entry name" value="Riboflavin biosynthesis protein RibBA"/>
    <property type="match status" value="1"/>
</dbReference>
<evidence type="ECO:0000256" key="6">
    <source>
        <dbReference type="ARBA" id="ARBA00022619"/>
    </source>
</evidence>
<comment type="similarity">
    <text evidence="5">In the N-terminal section; belongs to the DHBP synthase family.</text>
</comment>
<evidence type="ECO:0000256" key="10">
    <source>
        <dbReference type="ARBA" id="ARBA00022833"/>
    </source>
</evidence>
<feature type="binding site" evidence="14">
    <location>
        <position position="252"/>
    </location>
    <ligand>
        <name>Zn(2+)</name>
        <dbReference type="ChEBI" id="CHEBI:29105"/>
        <note>catalytic</note>
    </ligand>
</feature>